<evidence type="ECO:0000259" key="1">
    <source>
        <dbReference type="Pfam" id="PF03372"/>
    </source>
</evidence>
<accession>A0A6L9MIR5</accession>
<dbReference type="AlphaFoldDB" id="A0A6L9MIR5"/>
<comment type="caution">
    <text evidence="2">The sequence shown here is derived from an EMBL/GenBank/DDBJ whole genome shotgun (WGS) entry which is preliminary data.</text>
</comment>
<organism evidence="2 3">
    <name type="scientific">Aurantimonas aggregata</name>
    <dbReference type="NCBI Taxonomy" id="2047720"/>
    <lineage>
        <taxon>Bacteria</taxon>
        <taxon>Pseudomonadati</taxon>
        <taxon>Pseudomonadota</taxon>
        <taxon>Alphaproteobacteria</taxon>
        <taxon>Hyphomicrobiales</taxon>
        <taxon>Aurantimonadaceae</taxon>
        <taxon>Aurantimonas</taxon>
    </lineage>
</organism>
<dbReference type="PANTHER" id="PTHR14859:SF15">
    <property type="entry name" value="ENDONUCLEASE_EXONUCLEASE_PHOSPHATASE DOMAIN-CONTAINING PROTEIN"/>
    <property type="match status" value="1"/>
</dbReference>
<proteinExistence type="predicted"/>
<dbReference type="GO" id="GO:0006506">
    <property type="term" value="P:GPI anchor biosynthetic process"/>
    <property type="evidence" value="ECO:0007669"/>
    <property type="project" value="TreeGrafter"/>
</dbReference>
<reference evidence="2 3" key="1">
    <citation type="submission" date="2020-01" db="EMBL/GenBank/DDBJ databases">
        <title>Genomes of bacteria type strains.</title>
        <authorList>
            <person name="Chen J."/>
            <person name="Zhu S."/>
            <person name="Chen J."/>
        </authorList>
    </citation>
    <scope>NUCLEOTIDE SEQUENCE [LARGE SCALE GENOMIC DNA]</scope>
    <source>
        <strain evidence="2 3">KCTC 52919</strain>
    </source>
</reference>
<protein>
    <submittedName>
        <fullName evidence="2">EEP domain-containing protein</fullName>
    </submittedName>
</protein>
<dbReference type="Proteomes" id="UP000476332">
    <property type="component" value="Unassembled WGS sequence"/>
</dbReference>
<dbReference type="PANTHER" id="PTHR14859">
    <property type="entry name" value="CALCOFLUOR WHITE HYPERSENSITIVE PROTEIN PRECURSOR"/>
    <property type="match status" value="1"/>
</dbReference>
<feature type="domain" description="Endonuclease/exonuclease/phosphatase" evidence="1">
    <location>
        <begin position="45"/>
        <end position="261"/>
    </location>
</feature>
<dbReference type="Gene3D" id="3.60.10.10">
    <property type="entry name" value="Endonuclease/exonuclease/phosphatase"/>
    <property type="match status" value="1"/>
</dbReference>
<dbReference type="SUPFAM" id="SSF56219">
    <property type="entry name" value="DNase I-like"/>
    <property type="match status" value="1"/>
</dbReference>
<gene>
    <name evidence="2" type="ORF">GTW51_13400</name>
</gene>
<dbReference type="GO" id="GO:0003824">
    <property type="term" value="F:catalytic activity"/>
    <property type="evidence" value="ECO:0007669"/>
    <property type="project" value="InterPro"/>
</dbReference>
<evidence type="ECO:0000313" key="2">
    <source>
        <dbReference type="EMBL" id="NDV87697.1"/>
    </source>
</evidence>
<dbReference type="EMBL" id="JAAAMJ010000010">
    <property type="protein sequence ID" value="NDV87697.1"/>
    <property type="molecule type" value="Genomic_DNA"/>
</dbReference>
<dbReference type="InterPro" id="IPR036691">
    <property type="entry name" value="Endo/exonu/phosph_ase_sf"/>
</dbReference>
<dbReference type="RefSeq" id="WP_163044450.1">
    <property type="nucleotide sequence ID" value="NZ_JAAAMJ010000010.1"/>
</dbReference>
<dbReference type="InterPro" id="IPR005135">
    <property type="entry name" value="Endo/exonuclease/phosphatase"/>
</dbReference>
<sequence>MRRTKQPQPEKSRKLRPLLVSTLRQERQSFVSESCKGLGEATTIASYNVHKCVGVDGRFDPDRTISVIRELDADLVALQEADQRFGERAGLLDLHSLERQTGLVPISLPISQGGHGWHGNVLLIRSGTVTAAHQLSLPGAEPRGALVVELKLESGPLRIIAAHLGLLRRSRALQAHTLLQAIGPGDDMPTLLMGDLNEWRLGKRSSLAGLEPHFGPLEAAIPSFPSRFPLWALDRVLAKPHDLISSIAVHNSPKARMASDHLPLRAVVRLGNRSDSQAERDALAAVA</sequence>
<dbReference type="Pfam" id="PF03372">
    <property type="entry name" value="Exo_endo_phos"/>
    <property type="match status" value="1"/>
</dbReference>
<dbReference type="InterPro" id="IPR051916">
    <property type="entry name" value="GPI-anchor_lipid_remodeler"/>
</dbReference>
<name>A0A6L9MIR5_9HYPH</name>
<dbReference type="GO" id="GO:0016020">
    <property type="term" value="C:membrane"/>
    <property type="evidence" value="ECO:0007669"/>
    <property type="project" value="GOC"/>
</dbReference>
<keyword evidence="3" id="KW-1185">Reference proteome</keyword>
<evidence type="ECO:0000313" key="3">
    <source>
        <dbReference type="Proteomes" id="UP000476332"/>
    </source>
</evidence>